<dbReference type="Proteomes" id="UP000626844">
    <property type="component" value="Unassembled WGS sequence"/>
</dbReference>
<dbReference type="AlphaFoldDB" id="A0A926NFP2"/>
<name>A0A926NFP2_9BACI</name>
<dbReference type="EMBL" id="JACXAI010000002">
    <property type="protein sequence ID" value="MBD1379148.1"/>
    <property type="molecule type" value="Genomic_DNA"/>
</dbReference>
<gene>
    <name evidence="1" type="ORF">IC621_02795</name>
</gene>
<evidence type="ECO:0000313" key="2">
    <source>
        <dbReference type="Proteomes" id="UP000626844"/>
    </source>
</evidence>
<comment type="caution">
    <text evidence="1">The sequence shown here is derived from an EMBL/GenBank/DDBJ whole genome shotgun (WGS) entry which is preliminary data.</text>
</comment>
<reference evidence="1" key="1">
    <citation type="submission" date="2020-09" db="EMBL/GenBank/DDBJ databases">
        <title>A novel bacterium of genus Bacillus, isolated from South China Sea.</title>
        <authorList>
            <person name="Huang H."/>
            <person name="Mo K."/>
            <person name="Hu Y."/>
        </authorList>
    </citation>
    <scope>NUCLEOTIDE SEQUENCE</scope>
    <source>
        <strain evidence="1">IB182487</strain>
    </source>
</reference>
<protein>
    <submittedName>
        <fullName evidence="1">Uncharacterized protein</fullName>
    </submittedName>
</protein>
<keyword evidence="2" id="KW-1185">Reference proteome</keyword>
<sequence>MVIYRVYSDFSDAYNQAFKEYDYYLDKDKALIALEKVIRVEIKSVDEEQISKLSEEWIYEIEYVGYYGVGEIEVIE</sequence>
<accession>A0A926NFP2</accession>
<proteinExistence type="predicted"/>
<dbReference type="RefSeq" id="WP_191155496.1">
    <property type="nucleotide sequence ID" value="NZ_JACXAI010000002.1"/>
</dbReference>
<evidence type="ECO:0000313" key="1">
    <source>
        <dbReference type="EMBL" id="MBD1379148.1"/>
    </source>
</evidence>
<organism evidence="1 2">
    <name type="scientific">Metabacillus arenae</name>
    <dbReference type="NCBI Taxonomy" id="2771434"/>
    <lineage>
        <taxon>Bacteria</taxon>
        <taxon>Bacillati</taxon>
        <taxon>Bacillota</taxon>
        <taxon>Bacilli</taxon>
        <taxon>Bacillales</taxon>
        <taxon>Bacillaceae</taxon>
        <taxon>Metabacillus</taxon>
    </lineage>
</organism>